<proteinExistence type="predicted"/>
<evidence type="ECO:0000256" key="3">
    <source>
        <dbReference type="ARBA" id="ARBA00022519"/>
    </source>
</evidence>
<dbReference type="RefSeq" id="WP_132314429.1">
    <property type="nucleotide sequence ID" value="NZ_FWZT01000001.1"/>
</dbReference>
<feature type="transmembrane region" description="Helical" evidence="7">
    <location>
        <begin position="144"/>
        <end position="167"/>
    </location>
</feature>
<dbReference type="InterPro" id="IPR010656">
    <property type="entry name" value="DctM"/>
</dbReference>
<dbReference type="AlphaFoldDB" id="A0A1Y6B5G4"/>
<organism evidence="9 10">
    <name type="scientific">Pseudobacteriovorax antillogorgiicola</name>
    <dbReference type="NCBI Taxonomy" id="1513793"/>
    <lineage>
        <taxon>Bacteria</taxon>
        <taxon>Pseudomonadati</taxon>
        <taxon>Bdellovibrionota</taxon>
        <taxon>Oligoflexia</taxon>
        <taxon>Oligoflexales</taxon>
        <taxon>Pseudobacteriovoracaceae</taxon>
        <taxon>Pseudobacteriovorax</taxon>
    </lineage>
</organism>
<dbReference type="NCBIfam" id="TIGR00786">
    <property type="entry name" value="dctM"/>
    <property type="match status" value="1"/>
</dbReference>
<feature type="transmembrane region" description="Helical" evidence="7">
    <location>
        <begin position="179"/>
        <end position="200"/>
    </location>
</feature>
<evidence type="ECO:0000256" key="6">
    <source>
        <dbReference type="ARBA" id="ARBA00023136"/>
    </source>
</evidence>
<evidence type="ECO:0000256" key="5">
    <source>
        <dbReference type="ARBA" id="ARBA00022989"/>
    </source>
</evidence>
<keyword evidence="4 7" id="KW-0812">Transmembrane</keyword>
<evidence type="ECO:0000256" key="2">
    <source>
        <dbReference type="ARBA" id="ARBA00022475"/>
    </source>
</evidence>
<protein>
    <submittedName>
        <fullName evidence="9">TRAP transporter, DctM subunit</fullName>
    </submittedName>
</protein>
<dbReference type="STRING" id="1513793.SAMN06296036_101457"/>
<evidence type="ECO:0000313" key="10">
    <source>
        <dbReference type="Proteomes" id="UP000192907"/>
    </source>
</evidence>
<accession>A0A1Y6B5G4</accession>
<keyword evidence="10" id="KW-1185">Reference proteome</keyword>
<dbReference type="PIRSF" id="PIRSF006066">
    <property type="entry name" value="HI0050"/>
    <property type="match status" value="1"/>
</dbReference>
<dbReference type="PANTHER" id="PTHR33362:SF7">
    <property type="entry name" value="SLL1103 PROTEIN"/>
    <property type="match status" value="1"/>
</dbReference>
<dbReference type="Pfam" id="PF06808">
    <property type="entry name" value="DctM"/>
    <property type="match status" value="1"/>
</dbReference>
<gene>
    <name evidence="9" type="ORF">SAMN06296036_101457</name>
</gene>
<keyword evidence="2" id="KW-1003">Cell membrane</keyword>
<feature type="transmembrane region" description="Helical" evidence="7">
    <location>
        <begin position="285"/>
        <end position="304"/>
    </location>
</feature>
<feature type="transmembrane region" description="Helical" evidence="7">
    <location>
        <begin position="102"/>
        <end position="132"/>
    </location>
</feature>
<feature type="transmembrane region" description="Helical" evidence="7">
    <location>
        <begin position="364"/>
        <end position="390"/>
    </location>
</feature>
<keyword evidence="3" id="KW-0997">Cell inner membrane</keyword>
<feature type="transmembrane region" description="Helical" evidence="7">
    <location>
        <begin position="221"/>
        <end position="241"/>
    </location>
</feature>
<dbReference type="PANTHER" id="PTHR33362">
    <property type="entry name" value="SIALIC ACID TRAP TRANSPORTER PERMEASE PROTEIN SIAT-RELATED"/>
    <property type="match status" value="1"/>
</dbReference>
<dbReference type="GO" id="GO:0005886">
    <property type="term" value="C:plasma membrane"/>
    <property type="evidence" value="ECO:0007669"/>
    <property type="project" value="UniProtKB-SubCell"/>
</dbReference>
<evidence type="ECO:0000256" key="7">
    <source>
        <dbReference type="SAM" id="Phobius"/>
    </source>
</evidence>
<feature type="transmembrane region" description="Helical" evidence="7">
    <location>
        <begin position="12"/>
        <end position="35"/>
    </location>
</feature>
<evidence type="ECO:0000313" key="9">
    <source>
        <dbReference type="EMBL" id="SME91503.1"/>
    </source>
</evidence>
<evidence type="ECO:0000256" key="4">
    <source>
        <dbReference type="ARBA" id="ARBA00022692"/>
    </source>
</evidence>
<evidence type="ECO:0000259" key="8">
    <source>
        <dbReference type="Pfam" id="PF06808"/>
    </source>
</evidence>
<dbReference type="InterPro" id="IPR004681">
    <property type="entry name" value="TRAP_DctM"/>
</dbReference>
<evidence type="ECO:0000256" key="1">
    <source>
        <dbReference type="ARBA" id="ARBA00004429"/>
    </source>
</evidence>
<dbReference type="EMBL" id="FWZT01000001">
    <property type="protein sequence ID" value="SME91503.1"/>
    <property type="molecule type" value="Genomic_DNA"/>
</dbReference>
<feature type="transmembrane region" description="Helical" evidence="7">
    <location>
        <begin position="324"/>
        <end position="352"/>
    </location>
</feature>
<name>A0A1Y6B5G4_9BACT</name>
<feature type="domain" description="TRAP C4-dicarboxylate transport system permease DctM subunit" evidence="8">
    <location>
        <begin position="12"/>
        <end position="427"/>
    </location>
</feature>
<comment type="subcellular location">
    <subcellularLocation>
        <location evidence="1">Cell inner membrane</location>
        <topology evidence="1">Multi-pass membrane protein</topology>
    </subcellularLocation>
</comment>
<sequence length="436" mass="47038">MEDYLPLLMFPALLLFLLSGYPVAFVLSGVALLFAALGTYLDIFYWQDLGFIPTRVFGIISNFTLLAVPLFVFMGITLEKSGVAESLLKSISQLFHGFRGSLAIAVVAVGALLAASTGIVGATVVTMGVLSLPTMIQSGYDKRLATGTIAASGTLGQIIPPSIVLVLLGDMMNVDVGDLFAGAIIPGLLLVLFYAFYVLLKSRGQSASSAMSEDTRASWQELLSALAPPLLLVILVLGTILGGLASPTEAASCGATGALIIALWKGKFSWDLIRQVSQETVQTTSMVFMILLGAQFFGVVFRGLHGDELIVDVIDQLALSKYWILFALMLLLFILGFFLDFLEICFIVIPIIMPIMTGLGFDPLWLAILIAVNLQTSFLTPPFGFALFYLKGVAPKDIKTMDIYRGVLPFVGIQMLALVLITVFPQLVLWLPKIVF</sequence>
<keyword evidence="5 7" id="KW-1133">Transmembrane helix</keyword>
<feature type="transmembrane region" description="Helical" evidence="7">
    <location>
        <begin position="410"/>
        <end position="431"/>
    </location>
</feature>
<reference evidence="10" key="1">
    <citation type="submission" date="2017-04" db="EMBL/GenBank/DDBJ databases">
        <authorList>
            <person name="Varghese N."/>
            <person name="Submissions S."/>
        </authorList>
    </citation>
    <scope>NUCLEOTIDE SEQUENCE [LARGE SCALE GENOMIC DNA]</scope>
    <source>
        <strain evidence="10">RKEM611</strain>
    </source>
</reference>
<dbReference type="Proteomes" id="UP000192907">
    <property type="component" value="Unassembled WGS sequence"/>
</dbReference>
<dbReference type="OrthoDB" id="7339120at2"/>
<dbReference type="GO" id="GO:0022857">
    <property type="term" value="F:transmembrane transporter activity"/>
    <property type="evidence" value="ECO:0007669"/>
    <property type="project" value="TreeGrafter"/>
</dbReference>
<feature type="transmembrane region" description="Helical" evidence="7">
    <location>
        <begin position="56"/>
        <end position="78"/>
    </location>
</feature>
<keyword evidence="6 7" id="KW-0472">Membrane</keyword>